<proteinExistence type="predicted"/>
<dbReference type="InterPro" id="IPR027417">
    <property type="entry name" value="P-loop_NTPase"/>
</dbReference>
<evidence type="ECO:0000256" key="1">
    <source>
        <dbReference type="ARBA" id="ARBA00022723"/>
    </source>
</evidence>
<dbReference type="GO" id="GO:0008270">
    <property type="term" value="F:zinc ion binding"/>
    <property type="evidence" value="ECO:0007669"/>
    <property type="project" value="UniProtKB-KW"/>
</dbReference>
<keyword evidence="6" id="KW-1185">Reference proteome</keyword>
<evidence type="ECO:0000259" key="4">
    <source>
        <dbReference type="SMART" id="SM00400"/>
    </source>
</evidence>
<reference evidence="5" key="1">
    <citation type="submission" date="2018-04" db="EMBL/GenBank/DDBJ databases">
        <title>Draft genome sequence of the Candidatus Spirobacillus cienkowskii, a pathogen of freshwater Daphnia species, reconstructed from hemolymph metagenomic reads.</title>
        <authorList>
            <person name="Bresciani L."/>
            <person name="Lemos L.N."/>
            <person name="Wale N."/>
            <person name="Lin J.Y."/>
            <person name="Fernandes G.R."/>
            <person name="Duffy M.A."/>
            <person name="Rodrigues J.M."/>
        </authorList>
    </citation>
    <scope>NUCLEOTIDE SEQUENCE [LARGE SCALE GENOMIC DNA]</scope>
    <source>
        <strain evidence="5">Binning01</strain>
    </source>
</reference>
<protein>
    <recommendedName>
        <fullName evidence="4">Zinc finger CHC2-type domain-containing protein</fullName>
    </recommendedName>
</protein>
<dbReference type="Pfam" id="PF01807">
    <property type="entry name" value="Zn_ribbon_DnaG"/>
    <property type="match status" value="1"/>
</dbReference>
<organism evidence="5 6">
    <name type="scientific">Spirobacillus cienkowskii</name>
    <dbReference type="NCBI Taxonomy" id="495820"/>
    <lineage>
        <taxon>Bacteria</taxon>
        <taxon>Pseudomonadati</taxon>
        <taxon>Bdellovibrionota</taxon>
        <taxon>Oligoflexia</taxon>
        <taxon>Silvanigrellales</taxon>
        <taxon>Spirobacillus</taxon>
    </lineage>
</organism>
<evidence type="ECO:0000256" key="3">
    <source>
        <dbReference type="ARBA" id="ARBA00022833"/>
    </source>
</evidence>
<dbReference type="GO" id="GO:0006269">
    <property type="term" value="P:DNA replication, synthesis of primer"/>
    <property type="evidence" value="ECO:0007669"/>
    <property type="project" value="TreeGrafter"/>
</dbReference>
<sequence>MKISDETLANIKKTIDCRILMKSFGININNSNISCSNLNTNHVDKNPSMAVYQDHALCFGCGFNADAIKIVQVLSNKSFQESVEYLCNCYNVQLKYNEKIGQNNILKRIWNLVKDQKESNEFISWMNNRNIDYIVATKYGCRDIFTKSEKIRQILSEYSEDDLNRSSLINEKKELWKPLAEVIKRNTKYKGFLIPVFDENNNIICFRYRLYNNIFYKAEKNGKLIERNIKVYAQSKSNSFILGLNDLNPNKNKSLYICEGEPDFLSLKSYFYMNGIDNDVIGLCVLIREWPNKYNNILKNYKSINIFLHDTEKAKKLSDNIQFSLVTSCEIAEEKNYWKNNFFEYYFNEKYDLNDRLVKNDFDIKEIKVINKLFKENHVDKDNIEILTNDKIFKISSLNLNNKWIHESPNKEKSLLNSINNDLVIPQGDVGLFVAAGGTGKTQLLMQLVVSLSTNNYWLNSFKRDSSSKGKILYAFGEENFDRIQRRFQKIFEDLKLNSEQREKFLKEVVFLSLHKVPATFTNEKDSFQNNLKDFMLNNNSENGWSLIILDPASRFLPKDAEIDNASATAFIRECEKFTDLPGNPTILISHHVNKSAISGAKLFSEEFDSNQTASRGASGLVDGARFVINVDTILKEDWLKNTKFRNNKLLKIKHSKINCGPQMTPINAAVDEHGIIFPLSESEEEELKEIRSLQNSGKNYSNKNLVI</sequence>
<gene>
    <name evidence="5" type="ORF">DCC88_00010</name>
</gene>
<dbReference type="InterPro" id="IPR036977">
    <property type="entry name" value="DNA_primase_Znf_CHC2"/>
</dbReference>
<keyword evidence="1" id="KW-0479">Metal-binding</keyword>
<dbReference type="PANTHER" id="PTHR30313">
    <property type="entry name" value="DNA PRIMASE"/>
    <property type="match status" value="1"/>
</dbReference>
<dbReference type="InterPro" id="IPR050219">
    <property type="entry name" value="DnaG_primase"/>
</dbReference>
<comment type="caution">
    <text evidence="5">The sequence shown here is derived from an EMBL/GenBank/DDBJ whole genome shotgun (WGS) entry which is preliminary data.</text>
</comment>
<dbReference type="EMBL" id="QOVW01000001">
    <property type="protein sequence ID" value="RDB37343.1"/>
    <property type="molecule type" value="Genomic_DNA"/>
</dbReference>
<dbReference type="GO" id="GO:0005737">
    <property type="term" value="C:cytoplasm"/>
    <property type="evidence" value="ECO:0007669"/>
    <property type="project" value="TreeGrafter"/>
</dbReference>
<dbReference type="SMART" id="SM00400">
    <property type="entry name" value="ZnF_CHCC"/>
    <property type="match status" value="1"/>
</dbReference>
<dbReference type="Pfam" id="PF13481">
    <property type="entry name" value="AAA_25"/>
    <property type="match status" value="1"/>
</dbReference>
<dbReference type="PANTHER" id="PTHR30313:SF2">
    <property type="entry name" value="DNA PRIMASE"/>
    <property type="match status" value="1"/>
</dbReference>
<dbReference type="Proteomes" id="UP000253934">
    <property type="component" value="Unassembled WGS sequence"/>
</dbReference>
<dbReference type="GO" id="GO:0003899">
    <property type="term" value="F:DNA-directed RNA polymerase activity"/>
    <property type="evidence" value="ECO:0007669"/>
    <property type="project" value="InterPro"/>
</dbReference>
<dbReference type="SUPFAM" id="SSF57783">
    <property type="entry name" value="Zinc beta-ribbon"/>
    <property type="match status" value="1"/>
</dbReference>
<accession>A0A369L021</accession>
<evidence type="ECO:0000313" key="5">
    <source>
        <dbReference type="EMBL" id="RDB37343.1"/>
    </source>
</evidence>
<keyword evidence="3" id="KW-0862">Zinc</keyword>
<dbReference type="InterPro" id="IPR002694">
    <property type="entry name" value="Znf_CHC2"/>
</dbReference>
<dbReference type="GO" id="GO:0003677">
    <property type="term" value="F:DNA binding"/>
    <property type="evidence" value="ECO:0007669"/>
    <property type="project" value="InterPro"/>
</dbReference>
<dbReference type="Gene3D" id="3.40.50.300">
    <property type="entry name" value="P-loop containing nucleotide triphosphate hydrolases"/>
    <property type="match status" value="1"/>
</dbReference>
<name>A0A369L021_9BACT</name>
<keyword evidence="2" id="KW-0863">Zinc-finger</keyword>
<dbReference type="Gene3D" id="3.90.580.10">
    <property type="entry name" value="Zinc finger, CHC2-type domain"/>
    <property type="match status" value="1"/>
</dbReference>
<evidence type="ECO:0000256" key="2">
    <source>
        <dbReference type="ARBA" id="ARBA00022771"/>
    </source>
</evidence>
<evidence type="ECO:0000313" key="6">
    <source>
        <dbReference type="Proteomes" id="UP000253934"/>
    </source>
</evidence>
<dbReference type="SUPFAM" id="SSF52540">
    <property type="entry name" value="P-loop containing nucleoside triphosphate hydrolases"/>
    <property type="match status" value="1"/>
</dbReference>
<feature type="domain" description="Zinc finger CHC2-type" evidence="4">
    <location>
        <begin position="42"/>
        <end position="87"/>
    </location>
</feature>
<dbReference type="AlphaFoldDB" id="A0A369L021"/>